<dbReference type="SUPFAM" id="SSF55811">
    <property type="entry name" value="Nudix"/>
    <property type="match status" value="1"/>
</dbReference>
<comment type="cofactor">
    <cofactor evidence="1">
        <name>Mg(2+)</name>
        <dbReference type="ChEBI" id="CHEBI:18420"/>
    </cofactor>
</comment>
<dbReference type="PANTHER" id="PTHR43046">
    <property type="entry name" value="GDP-MANNOSE MANNOSYL HYDROLASE"/>
    <property type="match status" value="1"/>
</dbReference>
<evidence type="ECO:0000313" key="4">
    <source>
        <dbReference type="EMBL" id="SDL69071.1"/>
    </source>
</evidence>
<dbReference type="STRING" id="990371.SAMN05421813_101222"/>
<dbReference type="PANTHER" id="PTHR43046:SF14">
    <property type="entry name" value="MUTT_NUDIX FAMILY PROTEIN"/>
    <property type="match status" value="1"/>
</dbReference>
<dbReference type="InterPro" id="IPR020084">
    <property type="entry name" value="NUDIX_hydrolase_CS"/>
</dbReference>
<gene>
    <name evidence="4" type="ORF">SAMN05421813_101222</name>
</gene>
<protein>
    <submittedName>
        <fullName evidence="4">ADP-ribose pyrophosphatase YjhB, NUDIX family</fullName>
    </submittedName>
</protein>
<reference evidence="5" key="1">
    <citation type="submission" date="2016-10" db="EMBL/GenBank/DDBJ databases">
        <authorList>
            <person name="Varghese N."/>
            <person name="Submissions S."/>
        </authorList>
    </citation>
    <scope>NUCLEOTIDE SEQUENCE [LARGE SCALE GENOMIC DNA]</scope>
    <source>
        <strain evidence="5">DSM 24536</strain>
    </source>
</reference>
<dbReference type="InterPro" id="IPR000086">
    <property type="entry name" value="NUDIX_hydrolase_dom"/>
</dbReference>
<dbReference type="AlphaFoldDB" id="A0A1G9M552"/>
<feature type="domain" description="Nudix hydrolase" evidence="3">
    <location>
        <begin position="3"/>
        <end position="143"/>
    </location>
</feature>
<proteinExistence type="predicted"/>
<dbReference type="EMBL" id="FNHH01000001">
    <property type="protein sequence ID" value="SDL69071.1"/>
    <property type="molecule type" value="Genomic_DNA"/>
</dbReference>
<dbReference type="Pfam" id="PF00293">
    <property type="entry name" value="NUDIX"/>
    <property type="match status" value="1"/>
</dbReference>
<evidence type="ECO:0000259" key="3">
    <source>
        <dbReference type="PROSITE" id="PS51462"/>
    </source>
</evidence>
<name>A0A1G9M552_9SPHI</name>
<keyword evidence="5" id="KW-1185">Reference proteome</keyword>
<dbReference type="InterPro" id="IPR015797">
    <property type="entry name" value="NUDIX_hydrolase-like_dom_sf"/>
</dbReference>
<evidence type="ECO:0000256" key="1">
    <source>
        <dbReference type="ARBA" id="ARBA00001946"/>
    </source>
</evidence>
<dbReference type="Proteomes" id="UP000199226">
    <property type="component" value="Unassembled WGS sequence"/>
</dbReference>
<evidence type="ECO:0000313" key="5">
    <source>
        <dbReference type="Proteomes" id="UP000199226"/>
    </source>
</evidence>
<dbReference type="Gene3D" id="3.90.79.10">
    <property type="entry name" value="Nucleoside Triphosphate Pyrophosphohydrolase"/>
    <property type="match status" value="1"/>
</dbReference>
<accession>A0A1G9M552</accession>
<dbReference type="RefSeq" id="WP_090698007.1">
    <property type="nucleotide sequence ID" value="NZ_FNHH01000001.1"/>
</dbReference>
<dbReference type="GO" id="GO:0016787">
    <property type="term" value="F:hydrolase activity"/>
    <property type="evidence" value="ECO:0007669"/>
    <property type="project" value="UniProtKB-KW"/>
</dbReference>
<sequence>MYKFNIRVYGLLFNEQNQILISDEEEYGFKFSKFPGGGLEYGEGLIDGLKREFVEECNAEIEVLGHFYTTDFFIQSVFNDSQVISIYYLVKPVSDLELDFREQPFDFQMEGDILQAFRWKGIHDLNSEDLTFPTDQRVLELLKEKWPKNL</sequence>
<evidence type="ECO:0000256" key="2">
    <source>
        <dbReference type="ARBA" id="ARBA00022801"/>
    </source>
</evidence>
<dbReference type="PROSITE" id="PS00893">
    <property type="entry name" value="NUDIX_BOX"/>
    <property type="match status" value="1"/>
</dbReference>
<dbReference type="OrthoDB" id="9810648at2"/>
<dbReference type="PROSITE" id="PS51462">
    <property type="entry name" value="NUDIX"/>
    <property type="match status" value="1"/>
</dbReference>
<keyword evidence="2" id="KW-0378">Hydrolase</keyword>
<organism evidence="4 5">
    <name type="scientific">Daejeonella rubra</name>
    <dbReference type="NCBI Taxonomy" id="990371"/>
    <lineage>
        <taxon>Bacteria</taxon>
        <taxon>Pseudomonadati</taxon>
        <taxon>Bacteroidota</taxon>
        <taxon>Sphingobacteriia</taxon>
        <taxon>Sphingobacteriales</taxon>
        <taxon>Sphingobacteriaceae</taxon>
        <taxon>Daejeonella</taxon>
    </lineage>
</organism>